<sequence length="307" mass="33848">MQGSGNGISFGSFLRSAIAAGSLCLTANLAQAEESPDTLKKIAETRTIVIGHRQNEIPFSYVRDGHPIGYSIELCERIVQALETTLQLDKIKIEYLPTTTATRFVLMRAGKMDMECAETTNNAERRKIVDFSLPHFLTATRFVSLKSSHMSTIADLSGRSVASTTGTVNIEQLNAVNRGRNLNISVMINKEHKDSFAMVESGRASAFVMDDVLLAGLVAVSADPSKFEISREALNRPEPYGLMLPAKDEAFKTAVNDALRQLFVSGEIRKIYEKWFMSPIPPAGLNMHLPMSPELEALFATPQEYKD</sequence>
<dbReference type="SMART" id="SM00062">
    <property type="entry name" value="PBPb"/>
    <property type="match status" value="1"/>
</dbReference>
<comment type="caution">
    <text evidence="6">The sequence shown here is derived from an EMBL/GenBank/DDBJ whole genome shotgun (WGS) entry which is preliminary data.</text>
</comment>
<evidence type="ECO:0000313" key="6">
    <source>
        <dbReference type="EMBL" id="MDO1583327.1"/>
    </source>
</evidence>
<feature type="domain" description="Solute-binding protein family 3/N-terminal" evidence="5">
    <location>
        <begin position="47"/>
        <end position="279"/>
    </location>
</feature>
<evidence type="ECO:0000256" key="4">
    <source>
        <dbReference type="SAM" id="SignalP"/>
    </source>
</evidence>
<comment type="similarity">
    <text evidence="1">Belongs to the bacterial solute-binding protein 3 family.</text>
</comment>
<feature type="signal peptide" evidence="4">
    <location>
        <begin position="1"/>
        <end position="32"/>
    </location>
</feature>
<evidence type="ECO:0000256" key="1">
    <source>
        <dbReference type="ARBA" id="ARBA00010333"/>
    </source>
</evidence>
<dbReference type="CDD" id="cd13688">
    <property type="entry name" value="PBP2_GltI_DEBP"/>
    <property type="match status" value="1"/>
</dbReference>
<gene>
    <name evidence="6" type="ORF">Q2T52_14635</name>
</gene>
<dbReference type="SUPFAM" id="SSF53850">
    <property type="entry name" value="Periplasmic binding protein-like II"/>
    <property type="match status" value="1"/>
</dbReference>
<proteinExistence type="inferred from homology"/>
<protein>
    <submittedName>
        <fullName evidence="6">Amino acid ABC transporter substrate-binding protein</fullName>
    </submittedName>
</protein>
<evidence type="ECO:0000256" key="3">
    <source>
        <dbReference type="ARBA" id="ARBA00022729"/>
    </source>
</evidence>
<dbReference type="PANTHER" id="PTHR30085:SF2">
    <property type="entry name" value="GLUTAMATE_ASPARTATE IMPORT SOLUTE-BINDING PROTEIN"/>
    <property type="match status" value="1"/>
</dbReference>
<dbReference type="RefSeq" id="WP_302077517.1">
    <property type="nucleotide sequence ID" value="NZ_JAUKWQ010000004.1"/>
</dbReference>
<evidence type="ECO:0000313" key="7">
    <source>
        <dbReference type="Proteomes" id="UP001169006"/>
    </source>
</evidence>
<keyword evidence="3 4" id="KW-0732">Signal</keyword>
<dbReference type="InterPro" id="IPR001638">
    <property type="entry name" value="Solute-binding_3/MltF_N"/>
</dbReference>
<dbReference type="Gene3D" id="3.40.190.10">
    <property type="entry name" value="Periplasmic binding protein-like II"/>
    <property type="match status" value="2"/>
</dbReference>
<feature type="chain" id="PRO_5046313371" evidence="4">
    <location>
        <begin position="33"/>
        <end position="307"/>
    </location>
</feature>
<accession>A0ABT8T0A8</accession>
<keyword evidence="7" id="KW-1185">Reference proteome</keyword>
<dbReference type="EMBL" id="JAUKWQ010000004">
    <property type="protein sequence ID" value="MDO1583327.1"/>
    <property type="molecule type" value="Genomic_DNA"/>
</dbReference>
<organism evidence="6 7">
    <name type="scientific">Rhizobium oryzicola</name>
    <dbReference type="NCBI Taxonomy" id="1232668"/>
    <lineage>
        <taxon>Bacteria</taxon>
        <taxon>Pseudomonadati</taxon>
        <taxon>Pseudomonadota</taxon>
        <taxon>Alphaproteobacteria</taxon>
        <taxon>Hyphomicrobiales</taxon>
        <taxon>Rhizobiaceae</taxon>
        <taxon>Rhizobium/Agrobacterium group</taxon>
        <taxon>Rhizobium</taxon>
    </lineage>
</organism>
<dbReference type="PANTHER" id="PTHR30085">
    <property type="entry name" value="AMINO ACID ABC TRANSPORTER PERMEASE"/>
    <property type="match status" value="1"/>
</dbReference>
<keyword evidence="2" id="KW-0813">Transport</keyword>
<evidence type="ECO:0000259" key="5">
    <source>
        <dbReference type="SMART" id="SM00062"/>
    </source>
</evidence>
<dbReference type="Proteomes" id="UP001169006">
    <property type="component" value="Unassembled WGS sequence"/>
</dbReference>
<name>A0ABT8T0A8_9HYPH</name>
<dbReference type="Pfam" id="PF00497">
    <property type="entry name" value="SBP_bac_3"/>
    <property type="match status" value="1"/>
</dbReference>
<reference evidence="6" key="2">
    <citation type="submission" date="2023-07" db="EMBL/GenBank/DDBJ databases">
        <authorList>
            <person name="Sun H."/>
        </authorList>
    </citation>
    <scope>NUCLEOTIDE SEQUENCE</scope>
    <source>
        <strain evidence="6">05753</strain>
    </source>
</reference>
<dbReference type="InterPro" id="IPR051455">
    <property type="entry name" value="Bact_solute-bind_prot3"/>
</dbReference>
<evidence type="ECO:0000256" key="2">
    <source>
        <dbReference type="ARBA" id="ARBA00022448"/>
    </source>
</evidence>
<reference evidence="6" key="1">
    <citation type="journal article" date="2015" name="Int. J. Syst. Evol. Microbiol.">
        <title>Rhizobium oryzicola sp. nov., potential plant-growth-promoting endophytic bacteria isolated from rice roots.</title>
        <authorList>
            <person name="Zhang X.X."/>
            <person name="Gao J.S."/>
            <person name="Cao Y.H."/>
            <person name="Sheirdil R.A."/>
            <person name="Wang X.C."/>
            <person name="Zhang L."/>
        </authorList>
    </citation>
    <scope>NUCLEOTIDE SEQUENCE</scope>
    <source>
        <strain evidence="6">05753</strain>
    </source>
</reference>